<comment type="subcellular location">
    <subcellularLocation>
        <location evidence="1">Membrane</location>
    </subcellularLocation>
</comment>
<keyword evidence="2 5" id="KW-0812">Transmembrane</keyword>
<evidence type="ECO:0000256" key="1">
    <source>
        <dbReference type="ARBA" id="ARBA00004370"/>
    </source>
</evidence>
<dbReference type="PANTHER" id="PTHR23241">
    <property type="entry name" value="LATE EMBRYOGENESIS ABUNDANT PLANTS LEA-RELATED"/>
    <property type="match status" value="1"/>
</dbReference>
<evidence type="ECO:0000256" key="4">
    <source>
        <dbReference type="ARBA" id="ARBA00023136"/>
    </source>
</evidence>
<protein>
    <submittedName>
        <fullName evidence="7">LAQU0S04e06436g1_1</fullName>
    </submittedName>
</protein>
<dbReference type="EMBL" id="LN890563">
    <property type="protein sequence ID" value="CUS22024.1"/>
    <property type="molecule type" value="Genomic_DNA"/>
</dbReference>
<evidence type="ECO:0000256" key="3">
    <source>
        <dbReference type="ARBA" id="ARBA00022989"/>
    </source>
</evidence>
<dbReference type="InterPro" id="IPR053009">
    <property type="entry name" value="Xanthocillin_Biosynth-Assoc"/>
</dbReference>
<evidence type="ECO:0000256" key="2">
    <source>
        <dbReference type="ARBA" id="ARBA00022692"/>
    </source>
</evidence>
<name>A0A0P1KSP6_9SACH</name>
<dbReference type="AlphaFoldDB" id="A0A0P1KSP6"/>
<proteinExistence type="predicted"/>
<evidence type="ECO:0000313" key="7">
    <source>
        <dbReference type="EMBL" id="CUS22024.1"/>
    </source>
</evidence>
<dbReference type="InterPro" id="IPR025423">
    <property type="entry name" value="TMEM205-like"/>
</dbReference>
<reference evidence="8" key="1">
    <citation type="submission" date="2015-10" db="EMBL/GenBank/DDBJ databases">
        <authorList>
            <person name="Devillers H."/>
        </authorList>
    </citation>
    <scope>NUCLEOTIDE SEQUENCE [LARGE SCALE GENOMIC DNA]</scope>
</reference>
<dbReference type="OrthoDB" id="1641132at2759"/>
<feature type="transmembrane region" description="Helical" evidence="5">
    <location>
        <begin position="72"/>
        <end position="95"/>
    </location>
</feature>
<evidence type="ECO:0000259" key="6">
    <source>
        <dbReference type="Pfam" id="PF13664"/>
    </source>
</evidence>
<feature type="transmembrane region" description="Helical" evidence="5">
    <location>
        <begin position="6"/>
        <end position="26"/>
    </location>
</feature>
<evidence type="ECO:0000256" key="5">
    <source>
        <dbReference type="SAM" id="Phobius"/>
    </source>
</evidence>
<keyword evidence="8" id="KW-1185">Reference proteome</keyword>
<sequence length="161" mass="18295">MYYLKPTFNLLFYSFVFGGSTFYSYVASPLAFKHLERESFSKLQHVVFPYFFQMHSISPLILGLTAPMPLQAGSLISLITASVSGCLNLFWLLPWTQRVKEDRKKLAKELSGEELEAKDAPLRKEFGKSHGMSLLFNLTHVVGLAAYGFYLARGLIRYVPK</sequence>
<evidence type="ECO:0000313" key="8">
    <source>
        <dbReference type="Proteomes" id="UP000236544"/>
    </source>
</evidence>
<organism evidence="7 8">
    <name type="scientific">Lachancea quebecensis</name>
    <dbReference type="NCBI Taxonomy" id="1654605"/>
    <lineage>
        <taxon>Eukaryota</taxon>
        <taxon>Fungi</taxon>
        <taxon>Dikarya</taxon>
        <taxon>Ascomycota</taxon>
        <taxon>Saccharomycotina</taxon>
        <taxon>Saccharomycetes</taxon>
        <taxon>Saccharomycetales</taxon>
        <taxon>Saccharomycetaceae</taxon>
        <taxon>Lachancea</taxon>
    </lineage>
</organism>
<feature type="domain" description="TMEM205-like" evidence="6">
    <location>
        <begin position="11"/>
        <end position="104"/>
    </location>
</feature>
<feature type="transmembrane region" description="Helical" evidence="5">
    <location>
        <begin position="47"/>
        <end position="66"/>
    </location>
</feature>
<dbReference type="PANTHER" id="PTHR23241:SF102">
    <property type="entry name" value="LD23009P"/>
    <property type="match status" value="1"/>
</dbReference>
<gene>
    <name evidence="7" type="ORF">LAQU0_S04e06436g</name>
</gene>
<keyword evidence="4 5" id="KW-0472">Membrane</keyword>
<keyword evidence="3 5" id="KW-1133">Transmembrane helix</keyword>
<dbReference type="Pfam" id="PF13664">
    <property type="entry name" value="DUF4149"/>
    <property type="match status" value="1"/>
</dbReference>
<accession>A0A0P1KSP6</accession>
<dbReference type="GO" id="GO:0016020">
    <property type="term" value="C:membrane"/>
    <property type="evidence" value="ECO:0007669"/>
    <property type="project" value="UniProtKB-SubCell"/>
</dbReference>
<feature type="transmembrane region" description="Helical" evidence="5">
    <location>
        <begin position="134"/>
        <end position="152"/>
    </location>
</feature>
<dbReference type="Proteomes" id="UP000236544">
    <property type="component" value="Unassembled WGS sequence"/>
</dbReference>